<keyword evidence="3" id="KW-0804">Transcription</keyword>
<evidence type="ECO:0000256" key="1">
    <source>
        <dbReference type="ARBA" id="ARBA00023015"/>
    </source>
</evidence>
<evidence type="ECO:0000313" key="5">
    <source>
        <dbReference type="EMBL" id="KZD24590.1"/>
    </source>
</evidence>
<dbReference type="InterPro" id="IPR000792">
    <property type="entry name" value="Tscrpt_reg_LuxR_C"/>
</dbReference>
<dbReference type="SUPFAM" id="SSF46894">
    <property type="entry name" value="C-terminal effector domain of the bipartite response regulators"/>
    <property type="match status" value="1"/>
</dbReference>
<dbReference type="PANTHER" id="PTHR44688">
    <property type="entry name" value="DNA-BINDING TRANSCRIPTIONAL ACTIVATOR DEVR_DOSR"/>
    <property type="match status" value="1"/>
</dbReference>
<dbReference type="STRING" id="943830.A4A58_22260"/>
<dbReference type="Proteomes" id="UP000076574">
    <property type="component" value="Unassembled WGS sequence"/>
</dbReference>
<dbReference type="CDD" id="cd06170">
    <property type="entry name" value="LuxR_C_like"/>
    <property type="match status" value="1"/>
</dbReference>
<keyword evidence="1" id="KW-0805">Transcription regulation</keyword>
<gene>
    <name evidence="5" type="ORF">A4A58_22260</name>
</gene>
<dbReference type="RefSeq" id="WP_068730900.1">
    <property type="nucleotide sequence ID" value="NZ_LVYV01000003.1"/>
</dbReference>
<organism evidence="5 6">
    <name type="scientific">Tardiphaga robiniae</name>
    <dbReference type="NCBI Taxonomy" id="943830"/>
    <lineage>
        <taxon>Bacteria</taxon>
        <taxon>Pseudomonadati</taxon>
        <taxon>Pseudomonadota</taxon>
        <taxon>Alphaproteobacteria</taxon>
        <taxon>Hyphomicrobiales</taxon>
        <taxon>Nitrobacteraceae</taxon>
        <taxon>Tardiphaga</taxon>
    </lineage>
</organism>
<comment type="caution">
    <text evidence="5">The sequence shown here is derived from an EMBL/GenBank/DDBJ whole genome shotgun (WGS) entry which is preliminary data.</text>
</comment>
<dbReference type="InterPro" id="IPR036388">
    <property type="entry name" value="WH-like_DNA-bd_sf"/>
</dbReference>
<dbReference type="GO" id="GO:0006355">
    <property type="term" value="P:regulation of DNA-templated transcription"/>
    <property type="evidence" value="ECO:0007669"/>
    <property type="project" value="InterPro"/>
</dbReference>
<sequence>MGSFKGKHFQTALSAIESIANAASMSAVGDIVAATVKSFGYNHVCFLASTGVHQPFEDRVLLKVWPKPWAEQYSASNFYASDPVAPRIRRQPELFTWSDIRLDEVSPISRTIMEIASVDYGLKFGLCAPVHGMNGYQAGLSLAGYEVENTEDAHGAIELVTMYAFNRFATLRSHQRAKLIALTLREREVVSWVAAGKTAWDTSVILGISEDTVNKTVTAAMHKLNAHTRAQAVAEAITQGLIAF</sequence>
<accession>A0A164ACD5</accession>
<reference evidence="5 6" key="1">
    <citation type="submission" date="2016-03" db="EMBL/GenBank/DDBJ databases">
        <title>Microsymbionts genomes from the relict species Vavilovia formosa (Stev.) Fed.</title>
        <authorList>
            <person name="Kopat V."/>
            <person name="Chirak E."/>
            <person name="Kimeklis A."/>
            <person name="Andronov E."/>
        </authorList>
    </citation>
    <scope>NUCLEOTIDE SEQUENCE [LARGE SCALE GENOMIC DNA]</scope>
    <source>
        <strain evidence="5 6">Vaf07</strain>
    </source>
</reference>
<dbReference type="OrthoDB" id="3170288at2"/>
<keyword evidence="6" id="KW-1185">Reference proteome</keyword>
<dbReference type="InterPro" id="IPR005143">
    <property type="entry name" value="TF_LuxR_autoind-bd_dom"/>
</dbReference>
<dbReference type="Gene3D" id="3.30.450.80">
    <property type="entry name" value="Transcription factor LuxR-like, autoinducer-binding domain"/>
    <property type="match status" value="1"/>
</dbReference>
<dbReference type="InterPro" id="IPR016032">
    <property type="entry name" value="Sig_transdc_resp-reg_C-effctor"/>
</dbReference>
<evidence type="ECO:0000256" key="2">
    <source>
        <dbReference type="ARBA" id="ARBA00023125"/>
    </source>
</evidence>
<protein>
    <recommendedName>
        <fullName evidence="4">HTH luxR-type domain-containing protein</fullName>
    </recommendedName>
</protein>
<feature type="domain" description="HTH luxR-type" evidence="4">
    <location>
        <begin position="175"/>
        <end position="240"/>
    </location>
</feature>
<dbReference type="PROSITE" id="PS50043">
    <property type="entry name" value="HTH_LUXR_2"/>
    <property type="match status" value="1"/>
</dbReference>
<dbReference type="SUPFAM" id="SSF75516">
    <property type="entry name" value="Pheromone-binding domain of LuxR-like quorum-sensing transcription factors"/>
    <property type="match status" value="1"/>
</dbReference>
<evidence type="ECO:0000313" key="6">
    <source>
        <dbReference type="Proteomes" id="UP000076574"/>
    </source>
</evidence>
<keyword evidence="2" id="KW-0238">DNA-binding</keyword>
<dbReference type="GO" id="GO:0003677">
    <property type="term" value="F:DNA binding"/>
    <property type="evidence" value="ECO:0007669"/>
    <property type="project" value="UniProtKB-KW"/>
</dbReference>
<dbReference type="SMART" id="SM00421">
    <property type="entry name" value="HTH_LUXR"/>
    <property type="match status" value="1"/>
</dbReference>
<dbReference type="PRINTS" id="PR00038">
    <property type="entry name" value="HTHLUXR"/>
</dbReference>
<dbReference type="Pfam" id="PF00196">
    <property type="entry name" value="GerE"/>
    <property type="match status" value="1"/>
</dbReference>
<name>A0A164ACD5_9BRAD</name>
<evidence type="ECO:0000256" key="3">
    <source>
        <dbReference type="ARBA" id="ARBA00023163"/>
    </source>
</evidence>
<proteinExistence type="predicted"/>
<dbReference type="PANTHER" id="PTHR44688:SF16">
    <property type="entry name" value="DNA-BINDING TRANSCRIPTIONAL ACTIVATOR DEVR_DOSR"/>
    <property type="match status" value="1"/>
</dbReference>
<evidence type="ECO:0000259" key="4">
    <source>
        <dbReference type="PROSITE" id="PS50043"/>
    </source>
</evidence>
<dbReference type="Gene3D" id="1.10.10.10">
    <property type="entry name" value="Winged helix-like DNA-binding domain superfamily/Winged helix DNA-binding domain"/>
    <property type="match status" value="1"/>
</dbReference>
<dbReference type="EMBL" id="LVYV01000003">
    <property type="protein sequence ID" value="KZD24590.1"/>
    <property type="molecule type" value="Genomic_DNA"/>
</dbReference>
<dbReference type="InterPro" id="IPR036693">
    <property type="entry name" value="TF_LuxR_autoind-bd_dom_sf"/>
</dbReference>
<dbReference type="Pfam" id="PF03472">
    <property type="entry name" value="Autoind_bind"/>
    <property type="match status" value="1"/>
</dbReference>
<dbReference type="AlphaFoldDB" id="A0A164ACD5"/>